<dbReference type="EMBL" id="JBGQPK010000043">
    <property type="protein sequence ID" value="MFL2029851.1"/>
    <property type="molecule type" value="Genomic_DNA"/>
</dbReference>
<dbReference type="CDD" id="cd00009">
    <property type="entry name" value="AAA"/>
    <property type="match status" value="1"/>
</dbReference>
<evidence type="ECO:0000313" key="6">
    <source>
        <dbReference type="Proteomes" id="UP001625389"/>
    </source>
</evidence>
<evidence type="ECO:0000259" key="4">
    <source>
        <dbReference type="SMART" id="SM00382"/>
    </source>
</evidence>
<evidence type="ECO:0000256" key="3">
    <source>
        <dbReference type="ARBA" id="ARBA00022840"/>
    </source>
</evidence>
<evidence type="ECO:0000313" key="5">
    <source>
        <dbReference type="EMBL" id="MFL2029851.1"/>
    </source>
</evidence>
<keyword evidence="2" id="KW-0547">Nucleotide-binding</keyword>
<protein>
    <submittedName>
        <fullName evidence="5">AAA family ATPase</fullName>
    </submittedName>
</protein>
<dbReference type="Gene3D" id="3.40.50.300">
    <property type="entry name" value="P-loop containing nucleotide triphosphate hydrolases"/>
    <property type="match status" value="1"/>
</dbReference>
<accession>A0ABW8UDB7</accession>
<evidence type="ECO:0000256" key="1">
    <source>
        <dbReference type="ARBA" id="ARBA00010378"/>
    </source>
</evidence>
<dbReference type="InterPro" id="IPR003593">
    <property type="entry name" value="AAA+_ATPase"/>
</dbReference>
<dbReference type="Gene3D" id="1.10.8.60">
    <property type="match status" value="1"/>
</dbReference>
<dbReference type="SUPFAM" id="SSF52540">
    <property type="entry name" value="P-loop containing nucleoside triphosphate hydrolases"/>
    <property type="match status" value="1"/>
</dbReference>
<dbReference type="InterPro" id="IPR041627">
    <property type="entry name" value="AAA_lid_6"/>
</dbReference>
<dbReference type="SMART" id="SM00382">
    <property type="entry name" value="AAA"/>
    <property type="match status" value="1"/>
</dbReference>
<dbReference type="InterPro" id="IPR000641">
    <property type="entry name" value="CbxX/CfxQ"/>
</dbReference>
<evidence type="ECO:0000256" key="2">
    <source>
        <dbReference type="ARBA" id="ARBA00022741"/>
    </source>
</evidence>
<dbReference type="RefSeq" id="WP_164507658.1">
    <property type="nucleotide sequence ID" value="NZ_JBGQPK010000043.1"/>
</dbReference>
<dbReference type="InterPro" id="IPR027417">
    <property type="entry name" value="P-loop_NTPase"/>
</dbReference>
<dbReference type="Pfam" id="PF00004">
    <property type="entry name" value="AAA"/>
    <property type="match status" value="1"/>
</dbReference>
<reference evidence="5 6" key="1">
    <citation type="submission" date="2024-08" db="EMBL/GenBank/DDBJ databases">
        <authorList>
            <person name="Arias E."/>
        </authorList>
    </citation>
    <scope>NUCLEOTIDE SEQUENCE [LARGE SCALE GENOMIC DNA]</scope>
    <source>
        <strain evidence="5 6">FAM 25317</strain>
    </source>
</reference>
<dbReference type="PANTHER" id="PTHR43392:SF2">
    <property type="entry name" value="AAA-TYPE ATPASE FAMILY PROTEIN _ ANKYRIN REPEAT FAMILY PROTEIN"/>
    <property type="match status" value="1"/>
</dbReference>
<comment type="caution">
    <text evidence="5">The sequence shown here is derived from an EMBL/GenBank/DDBJ whole genome shotgun (WGS) entry which is preliminary data.</text>
</comment>
<dbReference type="PANTHER" id="PTHR43392">
    <property type="entry name" value="AAA-TYPE ATPASE FAMILY PROTEIN / ANKYRIN REPEAT FAMILY PROTEIN"/>
    <property type="match status" value="1"/>
</dbReference>
<dbReference type="Pfam" id="PF17866">
    <property type="entry name" value="AAA_lid_6"/>
    <property type="match status" value="1"/>
</dbReference>
<sequence>MNYKIGRLLGNKPKEAALLEIAGKLQNGDTVVLISDIIDSVTINAAITIDGQGHTFHVENAEAGLQLYNHCKIKNCNFVIGEKANAITTRSAGIELYLEDCTFTHQTFTNAYPAVSSLKFSFAQLRCDNVTIDYGKLYTKKLVGTSLRLGNSEAPENMIALLENKAWSATELSLEKLDAVNTNLNIFGEIQRLNALESSISTRGKRILINEFMMDMSLDINQALNLKVVTGLKIYGDTTIKQVVTPDCTPDLLKQYAENAKLFQVAPKNKNVVVNLSGDWQIVNKWRNRVLSGNVNFTNYNDVNKWNFESEDSKFTWKGSKFTYRKTFTPQPKQKTAQEKLDEMIGLEEVKKKVKAYIATSIVNKKRKELGQNIATNSLHLIFSGAAGTGKTQVARLLAQILYDNGIIKKSALKEATAKDMIGEYTGQTSPKTHELIMSAKGGVLFIDEAYELDPSSGGDGYKKEAITTLVKDMDDYRADLIVIMAGYTAEMEQLLQANSGLPSRFVNKIEFPDYSEQELIAIANLQLKQQNQKLAEDGRRELDAFISQAKKDNKVDGNGRWIRNVLQFISQTRDLRIVADGSMDADPASLNSITAADVREGITSFK</sequence>
<dbReference type="InterPro" id="IPR003959">
    <property type="entry name" value="ATPase_AAA_core"/>
</dbReference>
<comment type="similarity">
    <text evidence="1">Belongs to the CbxX/CfxQ family.</text>
</comment>
<keyword evidence="6" id="KW-1185">Reference proteome</keyword>
<gene>
    <name evidence="5" type="ORF">ACEN34_09505</name>
</gene>
<dbReference type="Proteomes" id="UP001625389">
    <property type="component" value="Unassembled WGS sequence"/>
</dbReference>
<dbReference type="PRINTS" id="PR00819">
    <property type="entry name" value="CBXCFQXSUPER"/>
</dbReference>
<proteinExistence type="inferred from homology"/>
<organism evidence="5 6">
    <name type="scientific">Loigolactobacillus zhaoyuanensis</name>
    <dbReference type="NCBI Taxonomy" id="2486017"/>
    <lineage>
        <taxon>Bacteria</taxon>
        <taxon>Bacillati</taxon>
        <taxon>Bacillota</taxon>
        <taxon>Bacilli</taxon>
        <taxon>Lactobacillales</taxon>
        <taxon>Lactobacillaceae</taxon>
        <taxon>Loigolactobacillus</taxon>
    </lineage>
</organism>
<dbReference type="InterPro" id="IPR050773">
    <property type="entry name" value="CbxX/CfxQ_RuBisCO_ESX"/>
</dbReference>
<name>A0ABW8UDB7_9LACO</name>
<feature type="domain" description="AAA+ ATPase" evidence="4">
    <location>
        <begin position="377"/>
        <end position="516"/>
    </location>
</feature>
<keyword evidence="3" id="KW-0067">ATP-binding</keyword>